<dbReference type="Pfam" id="PF05916">
    <property type="entry name" value="Sld5"/>
    <property type="match status" value="1"/>
</dbReference>
<protein>
    <recommendedName>
        <fullName evidence="1">GINS subunit domain-containing protein</fullName>
    </recommendedName>
</protein>
<evidence type="ECO:0000313" key="3">
    <source>
        <dbReference type="Proteomes" id="UP000000758"/>
    </source>
</evidence>
<name>A0RYB9_CENSY</name>
<dbReference type="Proteomes" id="UP000000758">
    <property type="component" value="Chromosome"/>
</dbReference>
<feature type="domain" description="GINS subunit" evidence="1">
    <location>
        <begin position="72"/>
        <end position="166"/>
    </location>
</feature>
<dbReference type="STRING" id="414004.CENSYa_1724"/>
<dbReference type="KEGG" id="csy:CENSYa_1724"/>
<dbReference type="EMBL" id="DP000238">
    <property type="protein sequence ID" value="ABK78336.1"/>
    <property type="molecule type" value="Genomic_DNA"/>
</dbReference>
<evidence type="ECO:0000313" key="2">
    <source>
        <dbReference type="EMBL" id="ABK78336.1"/>
    </source>
</evidence>
<dbReference type="HOGENOM" id="CLU_128581_0_0_2"/>
<dbReference type="AlphaFoldDB" id="A0RYB9"/>
<gene>
    <name evidence="2" type="ordered locus">CENSYa_1724</name>
</gene>
<keyword evidence="3" id="KW-1185">Reference proteome</keyword>
<dbReference type="InterPro" id="IPR021151">
    <property type="entry name" value="GINS_A"/>
</dbReference>
<organism evidence="2 3">
    <name type="scientific">Cenarchaeum symbiosum (strain A)</name>
    <dbReference type="NCBI Taxonomy" id="414004"/>
    <lineage>
        <taxon>Archaea</taxon>
        <taxon>Nitrososphaerota</taxon>
        <taxon>Candidatus Cenarchaeales</taxon>
        <taxon>Candidatus Cenarchaeaceae</taxon>
        <taxon>Candidatus Cenarchaeum</taxon>
    </lineage>
</organism>
<proteinExistence type="predicted"/>
<dbReference type="CDD" id="cd11714">
    <property type="entry name" value="GINS_A_archaea"/>
    <property type="match status" value="1"/>
</dbReference>
<reference evidence="2 3" key="1">
    <citation type="journal article" date="2006" name="Proc. Natl. Acad. Sci. U.S.A.">
        <title>Genomic analysis of the uncultivated marine crenarchaeote Cenarchaeum symbiosum.</title>
        <authorList>
            <person name="Hallam S.J."/>
            <person name="Konstantinidis K.T."/>
            <person name="Putnam N."/>
            <person name="Schleper C."/>
            <person name="Watanabe Y."/>
            <person name="Sugahara J."/>
            <person name="Preston C."/>
            <person name="de la Torre J."/>
            <person name="Richardson P.M."/>
            <person name="DeLong E.F."/>
        </authorList>
    </citation>
    <scope>NUCLEOTIDE SEQUENCE [LARGE SCALE GENOMIC DNA]</scope>
    <source>
        <strain evidence="3">A</strain>
    </source>
</reference>
<sequence length="172" mass="19615">MIRIADSEGVHVTGFELAEVKFTFESAVDVDVAGTKIKAREGEVMNLPRYVAAILEGEKYGQIQEQDMVVELKQAIVKENVQGEFEISTLDEHFYIRLRAYMKKLPETDYDKVESMLYSLLRKRHGKIVRLADSSKLTAELSSKMTVEEREFYVKLHEISSGFTGRIMGGEK</sequence>
<dbReference type="EnsemblBacteria" id="ABK78336">
    <property type="protein sequence ID" value="ABK78336"/>
    <property type="gene ID" value="CENSYa_1724"/>
</dbReference>
<accession>A0RYB9</accession>
<evidence type="ECO:0000259" key="1">
    <source>
        <dbReference type="Pfam" id="PF05916"/>
    </source>
</evidence>